<reference evidence="2 3" key="1">
    <citation type="submission" date="2018-10" db="EMBL/GenBank/DDBJ databases">
        <title>Genomic Encyclopedia of Archaeal and Bacterial Type Strains, Phase II (KMG-II): from individual species to whole genera.</title>
        <authorList>
            <person name="Goeker M."/>
        </authorList>
    </citation>
    <scope>NUCLEOTIDE SEQUENCE [LARGE SCALE GENOMIC DNA]</scope>
    <source>
        <strain evidence="2 3">DSM 14219</strain>
    </source>
</reference>
<dbReference type="InterPro" id="IPR001387">
    <property type="entry name" value="Cro/C1-type_HTH"/>
</dbReference>
<evidence type="ECO:0000313" key="2">
    <source>
        <dbReference type="EMBL" id="RKT01122.1"/>
    </source>
</evidence>
<dbReference type="OrthoDB" id="1274166at2"/>
<sequence length="123" mass="14394">MQKEKLRSLRKKKGYTQQQIADVIATDVSNYSRKESGDVKIVKDEWDKIARFLDVSVEEIYEDDDAKVIINNEHPVFNDNSASSIMTQFNNFSTSVIQNLQDYIALLKEENEKLKEELKEYKK</sequence>
<dbReference type="AlphaFoldDB" id="A0A495SNM4"/>
<gene>
    <name evidence="2" type="ORF">BCF58_0337</name>
</gene>
<evidence type="ECO:0000313" key="3">
    <source>
        <dbReference type="Proteomes" id="UP000272428"/>
    </source>
</evidence>
<dbReference type="SMART" id="SM00530">
    <property type="entry name" value="HTH_XRE"/>
    <property type="match status" value="1"/>
</dbReference>
<dbReference type="CDD" id="cd00093">
    <property type="entry name" value="HTH_XRE"/>
    <property type="match status" value="1"/>
</dbReference>
<organism evidence="2 3">
    <name type="scientific">Chryseobacterium defluvii</name>
    <dbReference type="NCBI Taxonomy" id="160396"/>
    <lineage>
        <taxon>Bacteria</taxon>
        <taxon>Pseudomonadati</taxon>
        <taxon>Bacteroidota</taxon>
        <taxon>Flavobacteriia</taxon>
        <taxon>Flavobacteriales</taxon>
        <taxon>Weeksellaceae</taxon>
        <taxon>Chryseobacterium group</taxon>
        <taxon>Chryseobacterium</taxon>
    </lineage>
</organism>
<dbReference type="Proteomes" id="UP000272428">
    <property type="component" value="Unassembled WGS sequence"/>
</dbReference>
<dbReference type="InterPro" id="IPR010982">
    <property type="entry name" value="Lambda_DNA-bd_dom_sf"/>
</dbReference>
<dbReference type="Pfam" id="PF01381">
    <property type="entry name" value="HTH_3"/>
    <property type="match status" value="1"/>
</dbReference>
<dbReference type="SUPFAM" id="SSF47413">
    <property type="entry name" value="lambda repressor-like DNA-binding domains"/>
    <property type="match status" value="1"/>
</dbReference>
<name>A0A495SNM4_9FLAO</name>
<protein>
    <submittedName>
        <fullName evidence="2">DNA-binding XRE family transcriptional regulator</fullName>
    </submittedName>
</protein>
<dbReference type="PROSITE" id="PS50943">
    <property type="entry name" value="HTH_CROC1"/>
    <property type="match status" value="1"/>
</dbReference>
<comment type="caution">
    <text evidence="2">The sequence shown here is derived from an EMBL/GenBank/DDBJ whole genome shotgun (WGS) entry which is preliminary data.</text>
</comment>
<dbReference type="GO" id="GO:0003677">
    <property type="term" value="F:DNA binding"/>
    <property type="evidence" value="ECO:0007669"/>
    <property type="project" value="UniProtKB-KW"/>
</dbReference>
<keyword evidence="3" id="KW-1185">Reference proteome</keyword>
<dbReference type="EMBL" id="RBXB01000001">
    <property type="protein sequence ID" value="RKT01122.1"/>
    <property type="molecule type" value="Genomic_DNA"/>
</dbReference>
<accession>A0A495SNM4</accession>
<dbReference type="RefSeq" id="WP_121460064.1">
    <property type="nucleotide sequence ID" value="NZ_RBXB01000001.1"/>
</dbReference>
<keyword evidence="2" id="KW-0238">DNA-binding</keyword>
<feature type="domain" description="HTH cro/C1-type" evidence="1">
    <location>
        <begin position="6"/>
        <end position="60"/>
    </location>
</feature>
<dbReference type="Gene3D" id="1.10.260.40">
    <property type="entry name" value="lambda repressor-like DNA-binding domains"/>
    <property type="match status" value="1"/>
</dbReference>
<proteinExistence type="predicted"/>
<evidence type="ECO:0000259" key="1">
    <source>
        <dbReference type="PROSITE" id="PS50943"/>
    </source>
</evidence>